<dbReference type="EMBL" id="JAACJO010000001">
    <property type="protein sequence ID" value="KAF5363642.1"/>
    <property type="molecule type" value="Genomic_DNA"/>
</dbReference>
<reference evidence="4 5" key="1">
    <citation type="journal article" date="2020" name="ISME J.">
        <title>Uncovering the hidden diversity of litter-decomposition mechanisms in mushroom-forming fungi.</title>
        <authorList>
            <person name="Floudas D."/>
            <person name="Bentzer J."/>
            <person name="Ahren D."/>
            <person name="Johansson T."/>
            <person name="Persson P."/>
            <person name="Tunlid A."/>
        </authorList>
    </citation>
    <scope>NUCLEOTIDE SEQUENCE [LARGE SCALE GENOMIC DNA]</scope>
    <source>
        <strain evidence="4 5">CBS 146.42</strain>
    </source>
</reference>
<dbReference type="Pfam" id="PF08881">
    <property type="entry name" value="CVNH"/>
    <property type="match status" value="1"/>
</dbReference>
<feature type="chain" id="PRO_5034866336" description="Cyanovirin-N domain-containing protein" evidence="2">
    <location>
        <begin position="22"/>
        <end position="208"/>
    </location>
</feature>
<accession>A0A8H5GEV8</accession>
<keyword evidence="2" id="KW-0732">Signal</keyword>
<gene>
    <name evidence="4" type="ORF">D9756_000919</name>
</gene>
<feature type="signal peptide" evidence="2">
    <location>
        <begin position="1"/>
        <end position="21"/>
    </location>
</feature>
<feature type="region of interest" description="Disordered" evidence="1">
    <location>
        <begin position="27"/>
        <end position="82"/>
    </location>
</feature>
<dbReference type="SUPFAM" id="SSF51322">
    <property type="entry name" value="Cyanovirin-N"/>
    <property type="match status" value="1"/>
</dbReference>
<dbReference type="OrthoDB" id="2441380at2759"/>
<protein>
    <recommendedName>
        <fullName evidence="3">Cyanovirin-N domain-containing protein</fullName>
    </recommendedName>
</protein>
<comment type="caution">
    <text evidence="4">The sequence shown here is derived from an EMBL/GenBank/DDBJ whole genome shotgun (WGS) entry which is preliminary data.</text>
</comment>
<dbReference type="InterPro" id="IPR036673">
    <property type="entry name" value="Cyanovirin-N_sf"/>
</dbReference>
<evidence type="ECO:0000256" key="1">
    <source>
        <dbReference type="SAM" id="MobiDB-lite"/>
    </source>
</evidence>
<evidence type="ECO:0000313" key="5">
    <source>
        <dbReference type="Proteomes" id="UP000559027"/>
    </source>
</evidence>
<feature type="domain" description="Cyanovirin-N" evidence="3">
    <location>
        <begin position="114"/>
        <end position="178"/>
    </location>
</feature>
<dbReference type="InterPro" id="IPR011058">
    <property type="entry name" value="Cyanovirin-N"/>
</dbReference>
<sequence length="208" mass="22708">MLSKLIVPALALTAAVAVGLGWRMGGDSENGGDNGTQGDVQHERDQAQLQDDSDSDTGAVASSAIPETPRPRFGPEPPPDRTAPIYSLYLSKIDLTLKEGRKLVYYSDDPSKGVSELDLSKYIGNRNGKLVWDSFGFHTTAVKAQLCNGHVLVARLLKNDGKTTVDSWINLDMRIHCDSEVLEYDPGRERYGGLPGPWTMKSYHVFGS</sequence>
<evidence type="ECO:0000313" key="4">
    <source>
        <dbReference type="EMBL" id="KAF5363642.1"/>
    </source>
</evidence>
<evidence type="ECO:0000259" key="3">
    <source>
        <dbReference type="Pfam" id="PF08881"/>
    </source>
</evidence>
<proteinExistence type="predicted"/>
<dbReference type="AlphaFoldDB" id="A0A8H5GEV8"/>
<dbReference type="Gene3D" id="2.30.60.10">
    <property type="entry name" value="Cyanovirin-N"/>
    <property type="match status" value="1"/>
</dbReference>
<evidence type="ECO:0000256" key="2">
    <source>
        <dbReference type="SAM" id="SignalP"/>
    </source>
</evidence>
<name>A0A8H5GEV8_9AGAR</name>
<keyword evidence="5" id="KW-1185">Reference proteome</keyword>
<dbReference type="Proteomes" id="UP000559027">
    <property type="component" value="Unassembled WGS sequence"/>
</dbReference>
<organism evidence="4 5">
    <name type="scientific">Leucocoprinus leucothites</name>
    <dbReference type="NCBI Taxonomy" id="201217"/>
    <lineage>
        <taxon>Eukaryota</taxon>
        <taxon>Fungi</taxon>
        <taxon>Dikarya</taxon>
        <taxon>Basidiomycota</taxon>
        <taxon>Agaricomycotina</taxon>
        <taxon>Agaricomycetes</taxon>
        <taxon>Agaricomycetidae</taxon>
        <taxon>Agaricales</taxon>
        <taxon>Agaricineae</taxon>
        <taxon>Agaricaceae</taxon>
        <taxon>Leucocoprinus</taxon>
    </lineage>
</organism>
<feature type="compositionally biased region" description="Pro residues" evidence="1">
    <location>
        <begin position="72"/>
        <end position="81"/>
    </location>
</feature>